<protein>
    <recommendedName>
        <fullName evidence="3">YojE</fullName>
    </recommendedName>
</protein>
<organism evidence="1 2">
    <name type="scientific">Cytobacillus mangrovibacter</name>
    <dbReference type="NCBI Taxonomy" id="3299024"/>
    <lineage>
        <taxon>Bacteria</taxon>
        <taxon>Bacillati</taxon>
        <taxon>Bacillota</taxon>
        <taxon>Bacilli</taxon>
        <taxon>Bacillales</taxon>
        <taxon>Bacillaceae</taxon>
        <taxon>Cytobacillus</taxon>
    </lineage>
</organism>
<accession>A0ABW6JVC8</accession>
<evidence type="ECO:0000313" key="2">
    <source>
        <dbReference type="Proteomes" id="UP001601058"/>
    </source>
</evidence>
<proteinExistence type="predicted"/>
<dbReference type="Proteomes" id="UP001601058">
    <property type="component" value="Unassembled WGS sequence"/>
</dbReference>
<dbReference type="RefSeq" id="WP_389216623.1">
    <property type="nucleotide sequence ID" value="NZ_JBIACJ010000002.1"/>
</dbReference>
<gene>
    <name evidence="1" type="ORF">ACFYKT_05580</name>
</gene>
<evidence type="ECO:0000313" key="1">
    <source>
        <dbReference type="EMBL" id="MFE8695834.1"/>
    </source>
</evidence>
<name>A0ABW6JVC8_9BACI</name>
<reference evidence="1 2" key="1">
    <citation type="submission" date="2024-08" db="EMBL/GenBank/DDBJ databases">
        <title>Two novel Cytobacillus novel species.</title>
        <authorList>
            <person name="Liu G."/>
        </authorList>
    </citation>
    <scope>NUCLEOTIDE SEQUENCE [LARGE SCALE GENOMIC DNA]</scope>
    <source>
        <strain evidence="1 2">FJAT-53684</strain>
    </source>
</reference>
<evidence type="ECO:0008006" key="3">
    <source>
        <dbReference type="Google" id="ProtNLM"/>
    </source>
</evidence>
<comment type="caution">
    <text evidence="1">The sequence shown here is derived from an EMBL/GenBank/DDBJ whole genome shotgun (WGS) entry which is preliminary data.</text>
</comment>
<dbReference type="EMBL" id="JBIACJ010000002">
    <property type="protein sequence ID" value="MFE8695834.1"/>
    <property type="molecule type" value="Genomic_DNA"/>
</dbReference>
<keyword evidence="2" id="KW-1185">Reference proteome</keyword>
<sequence length="91" mass="10973">MSTEVNYNYLLNEYRTLWNNRLLPADEDAKMILNEAIARELKDENSHPRVRKSSYEKFYLAVNRIMESNLLEMDKQQLIQIHLAEMKRIEK</sequence>